<accession>A0A0N4VQD5</accession>
<dbReference type="Proteomes" id="UP000274131">
    <property type="component" value="Unassembled WGS sequence"/>
</dbReference>
<dbReference type="AlphaFoldDB" id="A0A0N4VQD5"/>
<dbReference type="EMBL" id="UXUI01014391">
    <property type="protein sequence ID" value="VDD97630.1"/>
    <property type="molecule type" value="Genomic_DNA"/>
</dbReference>
<evidence type="ECO:0000313" key="2">
    <source>
        <dbReference type="Proteomes" id="UP000274131"/>
    </source>
</evidence>
<evidence type="ECO:0000313" key="1">
    <source>
        <dbReference type="EMBL" id="VDD97630.1"/>
    </source>
</evidence>
<protein>
    <submittedName>
        <fullName evidence="1 3">Uncharacterized protein</fullName>
    </submittedName>
</protein>
<reference evidence="3" key="1">
    <citation type="submission" date="2017-02" db="UniProtKB">
        <authorList>
            <consortium name="WormBaseParasite"/>
        </authorList>
    </citation>
    <scope>IDENTIFICATION</scope>
</reference>
<evidence type="ECO:0000313" key="3">
    <source>
        <dbReference type="WBParaSite" id="EVEC_0001323401-mRNA-1"/>
    </source>
</evidence>
<reference evidence="1 2" key="2">
    <citation type="submission" date="2018-10" db="EMBL/GenBank/DDBJ databases">
        <authorList>
            <consortium name="Pathogen Informatics"/>
        </authorList>
    </citation>
    <scope>NUCLEOTIDE SEQUENCE [LARGE SCALE GENOMIC DNA]</scope>
</reference>
<gene>
    <name evidence="1" type="ORF">EVEC_LOCUS12381</name>
</gene>
<name>A0A0N4VQD5_ENTVE</name>
<proteinExistence type="predicted"/>
<dbReference type="WBParaSite" id="EVEC_0001323401-mRNA-1">
    <property type="protein sequence ID" value="EVEC_0001323401-mRNA-1"/>
    <property type="gene ID" value="EVEC_0001323401"/>
</dbReference>
<sequence>MCQSPTIQAFAAETNLTDEEMDKMQEVMSSIASGSNTNFSSAEAANFNFFTMYLFLLSNMFDNNNTINNKKKKRAEKKIS</sequence>
<organism evidence="3">
    <name type="scientific">Enterobius vermicularis</name>
    <name type="common">Human pinworm</name>
    <dbReference type="NCBI Taxonomy" id="51028"/>
    <lineage>
        <taxon>Eukaryota</taxon>
        <taxon>Metazoa</taxon>
        <taxon>Ecdysozoa</taxon>
        <taxon>Nematoda</taxon>
        <taxon>Chromadorea</taxon>
        <taxon>Rhabditida</taxon>
        <taxon>Spirurina</taxon>
        <taxon>Oxyuridomorpha</taxon>
        <taxon>Oxyuroidea</taxon>
        <taxon>Oxyuridae</taxon>
        <taxon>Enterobius</taxon>
    </lineage>
</organism>
<keyword evidence="2" id="KW-1185">Reference proteome</keyword>